<reference evidence="1 2" key="1">
    <citation type="journal article" date="2022" name="Plant J.">
        <title>Chromosome-level genome of Camellia lanceoleosa provides a valuable resource for understanding genome evolution and self-incompatibility.</title>
        <authorList>
            <person name="Gong W."/>
            <person name="Xiao S."/>
            <person name="Wang L."/>
            <person name="Liao Z."/>
            <person name="Chang Y."/>
            <person name="Mo W."/>
            <person name="Hu G."/>
            <person name="Li W."/>
            <person name="Zhao G."/>
            <person name="Zhu H."/>
            <person name="Hu X."/>
            <person name="Ji K."/>
            <person name="Xiang X."/>
            <person name="Song Q."/>
            <person name="Yuan D."/>
            <person name="Jin S."/>
            <person name="Zhang L."/>
        </authorList>
    </citation>
    <scope>NUCLEOTIDE SEQUENCE [LARGE SCALE GENOMIC DNA]</scope>
    <source>
        <strain evidence="1">SQ_2022a</strain>
    </source>
</reference>
<protein>
    <submittedName>
        <fullName evidence="1">Uncharacterized protein</fullName>
    </submittedName>
</protein>
<dbReference type="EMBL" id="CM045763">
    <property type="protein sequence ID" value="KAI8022806.1"/>
    <property type="molecule type" value="Genomic_DNA"/>
</dbReference>
<evidence type="ECO:0000313" key="2">
    <source>
        <dbReference type="Proteomes" id="UP001060215"/>
    </source>
</evidence>
<organism evidence="1 2">
    <name type="scientific">Camellia lanceoleosa</name>
    <dbReference type="NCBI Taxonomy" id="1840588"/>
    <lineage>
        <taxon>Eukaryota</taxon>
        <taxon>Viridiplantae</taxon>
        <taxon>Streptophyta</taxon>
        <taxon>Embryophyta</taxon>
        <taxon>Tracheophyta</taxon>
        <taxon>Spermatophyta</taxon>
        <taxon>Magnoliopsida</taxon>
        <taxon>eudicotyledons</taxon>
        <taxon>Gunneridae</taxon>
        <taxon>Pentapetalae</taxon>
        <taxon>asterids</taxon>
        <taxon>Ericales</taxon>
        <taxon>Theaceae</taxon>
        <taxon>Camellia</taxon>
    </lineage>
</organism>
<dbReference type="Proteomes" id="UP001060215">
    <property type="component" value="Chromosome 6"/>
</dbReference>
<accession>A0ACC0IGD6</accession>
<sequence>MISRWRARQEILLSSSPYRCGASIPFGCESFSRVYPNGCSHNLLMAYFPLLLQQMVPLFAYGSEAAEFILAVSGPKLDLYSAYPNKVKPFSSCYRKGCHIRFRARGSGYREIVLFS</sequence>
<comment type="caution">
    <text evidence="1">The sequence shown here is derived from an EMBL/GenBank/DDBJ whole genome shotgun (WGS) entry which is preliminary data.</text>
</comment>
<evidence type="ECO:0000313" key="1">
    <source>
        <dbReference type="EMBL" id="KAI8022806.1"/>
    </source>
</evidence>
<keyword evidence="2" id="KW-1185">Reference proteome</keyword>
<gene>
    <name evidence="1" type="ORF">LOK49_LG03G00152</name>
</gene>
<proteinExistence type="predicted"/>
<name>A0ACC0IGD6_9ERIC</name>